<proteinExistence type="predicted"/>
<keyword evidence="4" id="KW-1185">Reference proteome</keyword>
<reference evidence="3 4" key="1">
    <citation type="submission" date="2022-10" db="EMBL/GenBank/DDBJ databases">
        <title>Comparative genomic analysis of Cohnella hashimotonis sp. nov., isolated from the International Space Station.</title>
        <authorList>
            <person name="Simpson A."/>
            <person name="Venkateswaran K."/>
        </authorList>
    </citation>
    <scope>NUCLEOTIDE SEQUENCE [LARGE SCALE GENOMIC DNA]</scope>
    <source>
        <strain evidence="3 4">DSM 18997</strain>
    </source>
</reference>
<dbReference type="RefSeq" id="WP_277568218.1">
    <property type="nucleotide sequence ID" value="NZ_JAPDHZ010000006.1"/>
</dbReference>
<dbReference type="AlphaFoldDB" id="A0A9X4QQ18"/>
<protein>
    <submittedName>
        <fullName evidence="3">AtpZ/AtpI family protein</fullName>
    </submittedName>
</protein>
<sequence>MKSNFLLMGSKERMSMPESERKPPLPPDENPWRAAGLVTAIGVELAVCVGLGWWIGSVVDGNRGTSTWYLVGLIVGLVAGIGSAVGLIRKFAVKGRGK</sequence>
<feature type="compositionally biased region" description="Basic and acidic residues" evidence="1">
    <location>
        <begin position="10"/>
        <end position="23"/>
    </location>
</feature>
<dbReference type="InterPro" id="IPR032820">
    <property type="entry name" value="ATPase_put"/>
</dbReference>
<name>A0A9X4QQ18_9BACL</name>
<feature type="region of interest" description="Disordered" evidence="1">
    <location>
        <begin position="1"/>
        <end position="29"/>
    </location>
</feature>
<keyword evidence="2" id="KW-1133">Transmembrane helix</keyword>
<gene>
    <name evidence="3" type="ORF">OMP38_29320</name>
</gene>
<keyword evidence="2" id="KW-0472">Membrane</keyword>
<evidence type="ECO:0000256" key="1">
    <source>
        <dbReference type="SAM" id="MobiDB-lite"/>
    </source>
</evidence>
<accession>A0A9X4QQ18</accession>
<feature type="transmembrane region" description="Helical" evidence="2">
    <location>
        <begin position="34"/>
        <end position="55"/>
    </location>
</feature>
<evidence type="ECO:0000313" key="3">
    <source>
        <dbReference type="EMBL" id="MDG0794478.1"/>
    </source>
</evidence>
<dbReference type="Proteomes" id="UP001153387">
    <property type="component" value="Unassembled WGS sequence"/>
</dbReference>
<dbReference type="EMBL" id="JAPDHZ010000006">
    <property type="protein sequence ID" value="MDG0794478.1"/>
    <property type="molecule type" value="Genomic_DNA"/>
</dbReference>
<keyword evidence="2" id="KW-0812">Transmembrane</keyword>
<feature type="transmembrane region" description="Helical" evidence="2">
    <location>
        <begin position="67"/>
        <end position="88"/>
    </location>
</feature>
<organism evidence="3 4">
    <name type="scientific">Cohnella ginsengisoli</name>
    <dbReference type="NCBI Taxonomy" id="425004"/>
    <lineage>
        <taxon>Bacteria</taxon>
        <taxon>Bacillati</taxon>
        <taxon>Bacillota</taxon>
        <taxon>Bacilli</taxon>
        <taxon>Bacillales</taxon>
        <taxon>Paenibacillaceae</taxon>
        <taxon>Cohnella</taxon>
    </lineage>
</organism>
<evidence type="ECO:0000256" key="2">
    <source>
        <dbReference type="SAM" id="Phobius"/>
    </source>
</evidence>
<comment type="caution">
    <text evidence="3">The sequence shown here is derived from an EMBL/GenBank/DDBJ whole genome shotgun (WGS) entry which is preliminary data.</text>
</comment>
<dbReference type="Pfam" id="PF09527">
    <property type="entry name" value="ATPase_gene1"/>
    <property type="match status" value="1"/>
</dbReference>
<evidence type="ECO:0000313" key="4">
    <source>
        <dbReference type="Proteomes" id="UP001153387"/>
    </source>
</evidence>